<dbReference type="CDD" id="cd06170">
    <property type="entry name" value="LuxR_C_like"/>
    <property type="match status" value="1"/>
</dbReference>
<accession>A0A545AS75</accession>
<dbReference type="Pfam" id="PF00072">
    <property type="entry name" value="Response_reg"/>
    <property type="match status" value="1"/>
</dbReference>
<dbReference type="PANTHER" id="PTHR43214:SF24">
    <property type="entry name" value="TRANSCRIPTIONAL REGULATORY PROTEIN NARL-RELATED"/>
    <property type="match status" value="1"/>
</dbReference>
<dbReference type="SMART" id="SM00421">
    <property type="entry name" value="HTH_LUXR"/>
    <property type="match status" value="1"/>
</dbReference>
<dbReference type="InterPro" id="IPR058245">
    <property type="entry name" value="NreC/VraR/RcsB-like_REC"/>
</dbReference>
<evidence type="ECO:0000256" key="3">
    <source>
        <dbReference type="ARBA" id="ARBA00023125"/>
    </source>
</evidence>
<dbReference type="InterPro" id="IPR000792">
    <property type="entry name" value="Tscrpt_reg_LuxR_C"/>
</dbReference>
<dbReference type="GO" id="GO:0006355">
    <property type="term" value="P:regulation of DNA-templated transcription"/>
    <property type="evidence" value="ECO:0007669"/>
    <property type="project" value="InterPro"/>
</dbReference>
<dbReference type="PROSITE" id="PS50110">
    <property type="entry name" value="RESPONSE_REGULATORY"/>
    <property type="match status" value="1"/>
</dbReference>
<dbReference type="GO" id="GO:0000160">
    <property type="term" value="P:phosphorelay signal transduction system"/>
    <property type="evidence" value="ECO:0007669"/>
    <property type="project" value="InterPro"/>
</dbReference>
<feature type="domain" description="Response regulatory" evidence="7">
    <location>
        <begin position="2"/>
        <end position="118"/>
    </location>
</feature>
<proteinExistence type="predicted"/>
<dbReference type="InterPro" id="IPR039420">
    <property type="entry name" value="WalR-like"/>
</dbReference>
<dbReference type="InterPro" id="IPR016032">
    <property type="entry name" value="Sig_transdc_resp-reg_C-effctor"/>
</dbReference>
<keyword evidence="9" id="KW-1185">Reference proteome</keyword>
<evidence type="ECO:0000256" key="1">
    <source>
        <dbReference type="ARBA" id="ARBA00022553"/>
    </source>
</evidence>
<reference evidence="8 9" key="1">
    <citation type="submission" date="2019-07" db="EMBL/GenBank/DDBJ databases">
        <title>Cryptosporangium phraense sp. nov., isolated from plant litter.</title>
        <authorList>
            <person name="Suriyachadkun C."/>
        </authorList>
    </citation>
    <scope>NUCLEOTIDE SEQUENCE [LARGE SCALE GENOMIC DNA]</scope>
    <source>
        <strain evidence="8 9">A-T 5661</strain>
    </source>
</reference>
<evidence type="ECO:0000313" key="9">
    <source>
        <dbReference type="Proteomes" id="UP000317982"/>
    </source>
</evidence>
<dbReference type="GO" id="GO:0003677">
    <property type="term" value="F:DNA binding"/>
    <property type="evidence" value="ECO:0007669"/>
    <property type="project" value="UniProtKB-KW"/>
</dbReference>
<dbReference type="SUPFAM" id="SSF52172">
    <property type="entry name" value="CheY-like"/>
    <property type="match status" value="1"/>
</dbReference>
<dbReference type="EMBL" id="VIRS01000010">
    <property type="protein sequence ID" value="TQS44123.1"/>
    <property type="molecule type" value="Genomic_DNA"/>
</dbReference>
<feature type="domain" description="HTH luxR-type" evidence="6">
    <location>
        <begin position="142"/>
        <end position="207"/>
    </location>
</feature>
<dbReference type="Proteomes" id="UP000317982">
    <property type="component" value="Unassembled WGS sequence"/>
</dbReference>
<dbReference type="Pfam" id="PF00196">
    <property type="entry name" value="GerE"/>
    <property type="match status" value="1"/>
</dbReference>
<dbReference type="InterPro" id="IPR001789">
    <property type="entry name" value="Sig_transdc_resp-reg_receiver"/>
</dbReference>
<protein>
    <submittedName>
        <fullName evidence="8">Response regulator transcription factor</fullName>
    </submittedName>
</protein>
<dbReference type="CDD" id="cd17535">
    <property type="entry name" value="REC_NarL-like"/>
    <property type="match status" value="1"/>
</dbReference>
<dbReference type="InParanoid" id="A0A545AS75"/>
<dbReference type="OrthoDB" id="9808843at2"/>
<dbReference type="InterPro" id="IPR011006">
    <property type="entry name" value="CheY-like_superfamily"/>
</dbReference>
<feature type="modified residue" description="4-aspartylphosphate" evidence="5">
    <location>
        <position position="53"/>
    </location>
</feature>
<name>A0A545AS75_9ACTN</name>
<dbReference type="Gene3D" id="3.40.50.2300">
    <property type="match status" value="1"/>
</dbReference>
<dbReference type="PROSITE" id="PS50043">
    <property type="entry name" value="HTH_LUXR_2"/>
    <property type="match status" value="1"/>
</dbReference>
<dbReference type="PANTHER" id="PTHR43214">
    <property type="entry name" value="TWO-COMPONENT RESPONSE REGULATOR"/>
    <property type="match status" value="1"/>
</dbReference>
<dbReference type="SMART" id="SM00448">
    <property type="entry name" value="REC"/>
    <property type="match status" value="1"/>
</dbReference>
<evidence type="ECO:0000259" key="6">
    <source>
        <dbReference type="PROSITE" id="PS50043"/>
    </source>
</evidence>
<dbReference type="SUPFAM" id="SSF46894">
    <property type="entry name" value="C-terminal effector domain of the bipartite response regulators"/>
    <property type="match status" value="1"/>
</dbReference>
<keyword evidence="4" id="KW-0804">Transcription</keyword>
<evidence type="ECO:0000256" key="2">
    <source>
        <dbReference type="ARBA" id="ARBA00023015"/>
    </source>
</evidence>
<dbReference type="AlphaFoldDB" id="A0A545AS75"/>
<comment type="caution">
    <text evidence="8">The sequence shown here is derived from an EMBL/GenBank/DDBJ whole genome shotgun (WGS) entry which is preliminary data.</text>
</comment>
<organism evidence="8 9">
    <name type="scientific">Cryptosporangium phraense</name>
    <dbReference type="NCBI Taxonomy" id="2593070"/>
    <lineage>
        <taxon>Bacteria</taxon>
        <taxon>Bacillati</taxon>
        <taxon>Actinomycetota</taxon>
        <taxon>Actinomycetes</taxon>
        <taxon>Cryptosporangiales</taxon>
        <taxon>Cryptosporangiaceae</taxon>
        <taxon>Cryptosporangium</taxon>
    </lineage>
</organism>
<dbReference type="PRINTS" id="PR00038">
    <property type="entry name" value="HTHLUXR"/>
</dbReference>
<gene>
    <name evidence="8" type="ORF">FL583_16505</name>
</gene>
<evidence type="ECO:0000259" key="7">
    <source>
        <dbReference type="PROSITE" id="PS50110"/>
    </source>
</evidence>
<evidence type="ECO:0000256" key="4">
    <source>
        <dbReference type="ARBA" id="ARBA00023163"/>
    </source>
</evidence>
<keyword evidence="1 5" id="KW-0597">Phosphoprotein</keyword>
<sequence length="226" mass="23615">MRVAVADDHPMFRAGLRGLIEDSAGLEFAGEASDGAAAVELCRSIAPDVLLMDLRMPGLTGVDATRRIVAEMPGVAVLVLTMVEDDTSLLATLRAGARGYLLKGAAPDEIATAVKAAASGQVLFGAGIADRLTGLLAATRQEPHPFPELSARERDVLDLLAQGRANPDIARRLGLSEKTVRNNVSAILAKLRVADRPSAIVRAREAGLGARPGAQFDGFPGSWGSE</sequence>
<keyword evidence="2" id="KW-0805">Transcription regulation</keyword>
<dbReference type="PROSITE" id="PS00622">
    <property type="entry name" value="HTH_LUXR_1"/>
    <property type="match status" value="1"/>
</dbReference>
<evidence type="ECO:0000256" key="5">
    <source>
        <dbReference type="PROSITE-ProRule" id="PRU00169"/>
    </source>
</evidence>
<evidence type="ECO:0000313" key="8">
    <source>
        <dbReference type="EMBL" id="TQS44123.1"/>
    </source>
</evidence>
<keyword evidence="3" id="KW-0238">DNA-binding</keyword>